<organism evidence="2 3">
    <name type="scientific">Kocuria rosea subsp. polaris</name>
    <dbReference type="NCBI Taxonomy" id="136273"/>
    <lineage>
        <taxon>Bacteria</taxon>
        <taxon>Bacillati</taxon>
        <taxon>Actinomycetota</taxon>
        <taxon>Actinomycetes</taxon>
        <taxon>Micrococcales</taxon>
        <taxon>Micrococcaceae</taxon>
        <taxon>Kocuria</taxon>
    </lineage>
</organism>
<feature type="compositionally biased region" description="Basic and acidic residues" evidence="1">
    <location>
        <begin position="55"/>
        <end position="83"/>
    </location>
</feature>
<dbReference type="EMBL" id="LQBK01000040">
    <property type="protein sequence ID" value="KUG52051.1"/>
    <property type="molecule type" value="Genomic_DNA"/>
</dbReference>
<feature type="region of interest" description="Disordered" evidence="1">
    <location>
        <begin position="34"/>
        <end position="83"/>
    </location>
</feature>
<evidence type="ECO:0000313" key="3">
    <source>
        <dbReference type="Proteomes" id="UP000053512"/>
    </source>
</evidence>
<sequence>MTDPVDPITVAAARARLAADAHRGVESDAWVAGLAASGGPHRPGTPRPSPGDVLSGRDDAHRASSEGDRRSAEWVRDLADRGG</sequence>
<dbReference type="AlphaFoldDB" id="A0A0W8I2T2"/>
<dbReference type="Proteomes" id="UP000053512">
    <property type="component" value="Unassembled WGS sequence"/>
</dbReference>
<comment type="caution">
    <text evidence="2">The sequence shown here is derived from an EMBL/GenBank/DDBJ whole genome shotgun (WGS) entry which is preliminary data.</text>
</comment>
<accession>A0A0W8I2T2</accession>
<evidence type="ECO:0000256" key="1">
    <source>
        <dbReference type="SAM" id="MobiDB-lite"/>
    </source>
</evidence>
<protein>
    <submittedName>
        <fullName evidence="2">Uncharacterized protein</fullName>
    </submittedName>
</protein>
<dbReference type="RefSeq" id="WP_058875186.1">
    <property type="nucleotide sequence ID" value="NZ_LQBK01000040.1"/>
</dbReference>
<evidence type="ECO:0000313" key="2">
    <source>
        <dbReference type="EMBL" id="KUG52051.1"/>
    </source>
</evidence>
<reference evidence="3" key="1">
    <citation type="submission" date="2015-12" db="EMBL/GenBank/DDBJ databases">
        <authorList>
            <person name="Nair G.R."/>
            <person name="Kaur G."/>
            <person name="Mayilraj S."/>
        </authorList>
    </citation>
    <scope>NUCLEOTIDE SEQUENCE [LARGE SCALE GENOMIC DNA]</scope>
    <source>
        <strain evidence="3">CD08_4</strain>
    </source>
</reference>
<gene>
    <name evidence="2" type="ORF">AVL61_06735</name>
</gene>
<name>A0A0W8I2T2_KOCRO</name>
<proteinExistence type="predicted"/>
<dbReference type="OrthoDB" id="9916177at2"/>